<dbReference type="PANTHER" id="PTHR35400:SF3">
    <property type="entry name" value="SLL1072 PROTEIN"/>
    <property type="match status" value="1"/>
</dbReference>
<evidence type="ECO:0000313" key="2">
    <source>
        <dbReference type="EMBL" id="MCD5313475.1"/>
    </source>
</evidence>
<dbReference type="EMBL" id="JAJOMB010000012">
    <property type="protein sequence ID" value="MCD5313475.1"/>
    <property type="molecule type" value="Genomic_DNA"/>
</dbReference>
<dbReference type="GO" id="GO:0004519">
    <property type="term" value="F:endonuclease activity"/>
    <property type="evidence" value="ECO:0007669"/>
    <property type="project" value="UniProtKB-KW"/>
</dbReference>
<proteinExistence type="predicted"/>
<accession>A0A9X1NG89</accession>
<dbReference type="RefSeq" id="WP_231444705.1">
    <property type="nucleotide sequence ID" value="NZ_JAJOMB010000012.1"/>
</dbReference>
<dbReference type="Pfam" id="PF05685">
    <property type="entry name" value="Uma2"/>
    <property type="match status" value="1"/>
</dbReference>
<evidence type="ECO:0000313" key="3">
    <source>
        <dbReference type="Proteomes" id="UP001138997"/>
    </source>
</evidence>
<comment type="caution">
    <text evidence="2">The sequence shown here is derived from an EMBL/GenBank/DDBJ whole genome shotgun (WGS) entry which is preliminary data.</text>
</comment>
<evidence type="ECO:0000259" key="1">
    <source>
        <dbReference type="Pfam" id="PF05685"/>
    </source>
</evidence>
<dbReference type="SUPFAM" id="SSF52980">
    <property type="entry name" value="Restriction endonuclease-like"/>
    <property type="match status" value="1"/>
</dbReference>
<keyword evidence="3" id="KW-1185">Reference proteome</keyword>
<dbReference type="InterPro" id="IPR008538">
    <property type="entry name" value="Uma2"/>
</dbReference>
<dbReference type="InterPro" id="IPR011335">
    <property type="entry name" value="Restrct_endonuc-II-like"/>
</dbReference>
<dbReference type="AlphaFoldDB" id="A0A9X1NG89"/>
<dbReference type="PANTHER" id="PTHR35400">
    <property type="entry name" value="SLR1083 PROTEIN"/>
    <property type="match status" value="1"/>
</dbReference>
<keyword evidence="2" id="KW-0255">Endonuclease</keyword>
<dbReference type="CDD" id="cd06260">
    <property type="entry name" value="DUF820-like"/>
    <property type="match status" value="1"/>
</dbReference>
<reference evidence="2" key="1">
    <citation type="submission" date="2021-11" db="EMBL/GenBank/DDBJ databases">
        <title>Streptomyces corallinus and Kineosporia corallina sp. nov., two new coral-derived marine actinobacteria.</title>
        <authorList>
            <person name="Buangrab K."/>
            <person name="Sutthacheep M."/>
            <person name="Yeemin T."/>
            <person name="Harunari E."/>
            <person name="Igarashi Y."/>
            <person name="Sripreechasak P."/>
            <person name="Kanchanasin P."/>
            <person name="Tanasupawat S."/>
            <person name="Phongsopitanun W."/>
        </authorList>
    </citation>
    <scope>NUCLEOTIDE SEQUENCE</scope>
    <source>
        <strain evidence="2">JCM 31032</strain>
    </source>
</reference>
<name>A0A9X1NG89_9ACTN</name>
<feature type="domain" description="Putative restriction endonuclease" evidence="1">
    <location>
        <begin position="48"/>
        <end position="165"/>
    </location>
</feature>
<dbReference type="Gene3D" id="3.90.1570.10">
    <property type="entry name" value="tt1808, chain A"/>
    <property type="match status" value="1"/>
</dbReference>
<sequence>MSAEPVLPPAAVAPVEEWTPQDWVLAKLGYLSRHRPLTVADLHGVDPSVGRLELLDGVLLVTPHADVDHTRRARRLANQLDGLVPPGCEALDGVNVFEPGTDRVCVIPDVAVIRTDRIVQVPGQGEGVFPDGLELIIEITSSNREVDLGVKKQRYESWGVPYLAVDRSTDPYSYLTFGDWPEWAGPLLPSGRD</sequence>
<dbReference type="InterPro" id="IPR012296">
    <property type="entry name" value="Nuclease_put_TT1808"/>
</dbReference>
<organism evidence="2 3">
    <name type="scientific">Kineosporia babensis</name>
    <dbReference type="NCBI Taxonomy" id="499548"/>
    <lineage>
        <taxon>Bacteria</taxon>
        <taxon>Bacillati</taxon>
        <taxon>Actinomycetota</taxon>
        <taxon>Actinomycetes</taxon>
        <taxon>Kineosporiales</taxon>
        <taxon>Kineosporiaceae</taxon>
        <taxon>Kineosporia</taxon>
    </lineage>
</organism>
<keyword evidence="2" id="KW-0378">Hydrolase</keyword>
<keyword evidence="2" id="KW-0540">Nuclease</keyword>
<protein>
    <submittedName>
        <fullName evidence="2">Uma2 family endonuclease</fullName>
    </submittedName>
</protein>
<gene>
    <name evidence="2" type="ORF">LR394_21435</name>
</gene>
<dbReference type="Proteomes" id="UP001138997">
    <property type="component" value="Unassembled WGS sequence"/>
</dbReference>